<name>A0A2M7VGN3_9BACT</name>
<evidence type="ECO:0000313" key="2">
    <source>
        <dbReference type="EMBL" id="PIZ99839.1"/>
    </source>
</evidence>
<gene>
    <name evidence="2" type="ORF">COX77_00330</name>
</gene>
<dbReference type="InterPro" id="IPR000600">
    <property type="entry name" value="ROK"/>
</dbReference>
<dbReference type="CDD" id="cd23763">
    <property type="entry name" value="ASKHA_ATPase_ROK"/>
    <property type="match status" value="1"/>
</dbReference>
<organism evidence="2 3">
    <name type="scientific">Candidatus Komeilibacteria bacterium CG_4_10_14_0_2_um_filter_37_10</name>
    <dbReference type="NCBI Taxonomy" id="1974470"/>
    <lineage>
        <taxon>Bacteria</taxon>
        <taxon>Candidatus Komeiliibacteriota</taxon>
    </lineage>
</organism>
<sequence>MVDLVLILILIKKCYNKAVHYRFIFNISIMKDLVIGIDVGGTKIKVVLLRQNKVLAEDLYLVKNFKTHREFLATLIAHIELLLKPYDRQRFVGIGIGLPGILDRQRQSLLLPPNLSVIKKINFIKELKGHFNLPVRMENDTKAMALAEMLFGSGRGKKSIFVLSLGTGVGGAYAWREENKICLLTGHQGTALEIGHTIININGVEGSPKTRGEVEQYLSSKFFSRRSNQHPAIIQEAAEKGKKSAQKIYQEFGYYLGFVLLNIIYNYDPEIIVLSGGLSRAEKLFIRPALQVVKENILSPLIKIPIITATKLKDQTGAIGAAALWYQ</sequence>
<dbReference type="EMBL" id="PFPO01000007">
    <property type="protein sequence ID" value="PIZ99839.1"/>
    <property type="molecule type" value="Genomic_DNA"/>
</dbReference>
<dbReference type="AlphaFoldDB" id="A0A2M7VGN3"/>
<evidence type="ECO:0008006" key="4">
    <source>
        <dbReference type="Google" id="ProtNLM"/>
    </source>
</evidence>
<dbReference type="SUPFAM" id="SSF53067">
    <property type="entry name" value="Actin-like ATPase domain"/>
    <property type="match status" value="1"/>
</dbReference>
<dbReference type="Pfam" id="PF00480">
    <property type="entry name" value="ROK"/>
    <property type="match status" value="1"/>
</dbReference>
<dbReference type="PANTHER" id="PTHR18964">
    <property type="entry name" value="ROK (REPRESSOR, ORF, KINASE) FAMILY"/>
    <property type="match status" value="1"/>
</dbReference>
<comment type="similarity">
    <text evidence="1">Belongs to the ROK (NagC/XylR) family.</text>
</comment>
<evidence type="ECO:0000256" key="1">
    <source>
        <dbReference type="ARBA" id="ARBA00006479"/>
    </source>
</evidence>
<dbReference type="Gene3D" id="3.30.420.40">
    <property type="match status" value="2"/>
</dbReference>
<dbReference type="PANTHER" id="PTHR18964:SF149">
    <property type="entry name" value="BIFUNCTIONAL UDP-N-ACETYLGLUCOSAMINE 2-EPIMERASE_N-ACETYLMANNOSAMINE KINASE"/>
    <property type="match status" value="1"/>
</dbReference>
<proteinExistence type="inferred from homology"/>
<dbReference type="Proteomes" id="UP000230405">
    <property type="component" value="Unassembled WGS sequence"/>
</dbReference>
<protein>
    <recommendedName>
        <fullName evidence="4">ROK family protein</fullName>
    </recommendedName>
</protein>
<evidence type="ECO:0000313" key="3">
    <source>
        <dbReference type="Proteomes" id="UP000230405"/>
    </source>
</evidence>
<comment type="caution">
    <text evidence="2">The sequence shown here is derived from an EMBL/GenBank/DDBJ whole genome shotgun (WGS) entry which is preliminary data.</text>
</comment>
<accession>A0A2M7VGN3</accession>
<dbReference type="InterPro" id="IPR043129">
    <property type="entry name" value="ATPase_NBD"/>
</dbReference>
<reference evidence="3" key="1">
    <citation type="submission" date="2017-09" db="EMBL/GenBank/DDBJ databases">
        <title>Depth-based differentiation of microbial function through sediment-hosted aquifers and enrichment of novel symbionts in the deep terrestrial subsurface.</title>
        <authorList>
            <person name="Probst A.J."/>
            <person name="Ladd B."/>
            <person name="Jarett J.K."/>
            <person name="Geller-Mcgrath D.E."/>
            <person name="Sieber C.M.K."/>
            <person name="Emerson J.B."/>
            <person name="Anantharaman K."/>
            <person name="Thomas B.C."/>
            <person name="Malmstrom R."/>
            <person name="Stieglmeier M."/>
            <person name="Klingl A."/>
            <person name="Woyke T."/>
            <person name="Ryan C.M."/>
            <person name="Banfield J.F."/>
        </authorList>
    </citation>
    <scope>NUCLEOTIDE SEQUENCE [LARGE SCALE GENOMIC DNA]</scope>
</reference>